<reference evidence="1" key="1">
    <citation type="submission" date="2019-11" db="EMBL/GenBank/DDBJ databases">
        <title>Nori genome reveals adaptations in red seaweeds to the harsh intertidal environment.</title>
        <authorList>
            <person name="Wang D."/>
            <person name="Mao Y."/>
        </authorList>
    </citation>
    <scope>NUCLEOTIDE SEQUENCE</scope>
    <source>
        <tissue evidence="1">Gametophyte</tissue>
    </source>
</reference>
<keyword evidence="2" id="KW-1185">Reference proteome</keyword>
<protein>
    <submittedName>
        <fullName evidence="1">Uncharacterized protein</fullName>
    </submittedName>
</protein>
<gene>
    <name evidence="1" type="ORF">I4F81_008489</name>
</gene>
<name>A0ACC3C882_PYRYE</name>
<sequence>MARASQTPGVAPGAPPSTMSPRAAGAPPPPAPPTEVWAAAGTLGTAATSNTAEFGAAIAGLRGVVAHLATAGVDAQTARVRVRGDSAVVVGALARTAAVRAPRLGLYAAVARGLLGRLPGAVVEAVPREANGRAHRLAADVAAAAAATRLNAAPGERVAACQPVLAAEAFLDGGTTVAASTDLGVDEPGDAHCLIDAAFLAGLPRKSRGGHAALAAAEPPAPDGPTLVRVGRGVYPILGVVEIGASITIPAASWGDEPPLMTDVDPLVLHIVTGLPVPLHLASAAPGMDDLCEDLEVDYDAPGAAEELTGRGWMTDLPRLIHVAQLPGWLHLMSYRVHE</sequence>
<evidence type="ECO:0000313" key="2">
    <source>
        <dbReference type="Proteomes" id="UP000798662"/>
    </source>
</evidence>
<proteinExistence type="predicted"/>
<dbReference type="Proteomes" id="UP000798662">
    <property type="component" value="Chromosome 2"/>
</dbReference>
<evidence type="ECO:0000313" key="1">
    <source>
        <dbReference type="EMBL" id="KAK1865968.1"/>
    </source>
</evidence>
<accession>A0ACC3C882</accession>
<organism evidence="1 2">
    <name type="scientific">Pyropia yezoensis</name>
    <name type="common">Susabi-nori</name>
    <name type="synonym">Porphyra yezoensis</name>
    <dbReference type="NCBI Taxonomy" id="2788"/>
    <lineage>
        <taxon>Eukaryota</taxon>
        <taxon>Rhodophyta</taxon>
        <taxon>Bangiophyceae</taxon>
        <taxon>Bangiales</taxon>
        <taxon>Bangiaceae</taxon>
        <taxon>Pyropia</taxon>
    </lineage>
</organism>
<comment type="caution">
    <text evidence="1">The sequence shown here is derived from an EMBL/GenBank/DDBJ whole genome shotgun (WGS) entry which is preliminary data.</text>
</comment>
<dbReference type="EMBL" id="CM020619">
    <property type="protein sequence ID" value="KAK1865968.1"/>
    <property type="molecule type" value="Genomic_DNA"/>
</dbReference>